<evidence type="ECO:0000313" key="2">
    <source>
        <dbReference type="EMBL" id="AMM54833.1"/>
    </source>
</evidence>
<sequence length="151" mass="16418">MRCEGQLSIDFLFAITLIMVLSVGIIEIGIQESENTEAFSIASKIKVFAVSTRDLITKAYSIGPGYSIRVKFPISLSQGDYVNIILTGDAVVINANISDTLYSTAVKLPIRVSSHTSVLITENSPDFWIIAYYNETKGGVDVKLAKSPDGH</sequence>
<dbReference type="Proteomes" id="UP000070587">
    <property type="component" value="Chromosome"/>
</dbReference>
<feature type="transmembrane region" description="Helical" evidence="1">
    <location>
        <begin position="7"/>
        <end position="26"/>
    </location>
</feature>
<evidence type="ECO:0000313" key="5">
    <source>
        <dbReference type="Proteomes" id="UP001571980"/>
    </source>
</evidence>
<keyword evidence="1" id="KW-0812">Transmembrane</keyword>
<organism evidence="2 4">
    <name type="scientific">Pyrococcus kukulkanii</name>
    <dbReference type="NCBI Taxonomy" id="1609559"/>
    <lineage>
        <taxon>Archaea</taxon>
        <taxon>Methanobacteriati</taxon>
        <taxon>Methanobacteriota</taxon>
        <taxon>Thermococci</taxon>
        <taxon>Thermococcales</taxon>
        <taxon>Thermococcaceae</taxon>
        <taxon>Pyrococcus</taxon>
    </lineage>
</organism>
<reference evidence="2 4" key="2">
    <citation type="journal article" date="2016" name="Int. J. Syst. Evol. Microbiol.">
        <title>Pyrococcus kukulkanii sp. nov., a hyperthermophilic, piezophilic archaeon isolated from a deep-sea hydrothermal vent.</title>
        <authorList>
            <person name="Callac N."/>
            <person name="Oger P."/>
            <person name="Lesongeur F."/>
            <person name="Rattray J.E."/>
            <person name="Vannier P."/>
            <person name="Michoud G."/>
            <person name="Beauverger M."/>
            <person name="Gayet N."/>
            <person name="Rouxel O."/>
            <person name="Jebbar M."/>
            <person name="Godfroy A."/>
        </authorList>
    </citation>
    <scope>NUCLEOTIDE SEQUENCE [LARGE SCALE GENOMIC DNA]</scope>
    <source>
        <strain evidence="2 4">NCB100</strain>
    </source>
</reference>
<dbReference type="Proteomes" id="UP001571980">
    <property type="component" value="Unassembled WGS sequence"/>
</dbReference>
<reference evidence="4" key="1">
    <citation type="submission" date="2015-02" db="EMBL/GenBank/DDBJ databases">
        <title>Pyrococcus kukulkanii sp. nov., a novel hyperthermophilic archaeon isolated from a deep-sea hydrothermal vent at the Guaymas Basin.</title>
        <authorList>
            <person name="Oger P.M."/>
            <person name="Callac N."/>
            <person name="Jebbar M."/>
            <person name="Godfroy A."/>
        </authorList>
    </citation>
    <scope>NUCLEOTIDE SEQUENCE [LARGE SCALE GENOMIC DNA]</scope>
    <source>
        <strain evidence="4">NCB100</strain>
    </source>
</reference>
<name>A0A127BBY4_9EURY</name>
<dbReference type="RefSeq" id="WP_068324317.1">
    <property type="nucleotide sequence ID" value="NZ_JARRIB010000004.1"/>
</dbReference>
<evidence type="ECO:0000256" key="1">
    <source>
        <dbReference type="SAM" id="Phobius"/>
    </source>
</evidence>
<keyword evidence="1" id="KW-1133">Transmembrane helix</keyword>
<gene>
    <name evidence="3" type="ORF">P8X34_00605</name>
    <name evidence="2" type="ORF">TQ32_10300</name>
</gene>
<evidence type="ECO:0000313" key="3">
    <source>
        <dbReference type="EMBL" id="MFA4803266.1"/>
    </source>
</evidence>
<dbReference type="EMBL" id="CP010835">
    <property type="protein sequence ID" value="AMM54833.1"/>
    <property type="molecule type" value="Genomic_DNA"/>
</dbReference>
<dbReference type="EMBL" id="JARRIG010000001">
    <property type="protein sequence ID" value="MFA4803266.1"/>
    <property type="molecule type" value="Genomic_DNA"/>
</dbReference>
<evidence type="ECO:0000313" key="4">
    <source>
        <dbReference type="Proteomes" id="UP000070587"/>
    </source>
</evidence>
<dbReference type="PATRIC" id="fig|1609559.3.peg.2122"/>
<dbReference type="STRING" id="1609559.TQ32_10300"/>
<protein>
    <submittedName>
        <fullName evidence="2">Uncharacterized protein</fullName>
    </submittedName>
</protein>
<dbReference type="KEGG" id="pyc:TQ32_10300"/>
<accession>A0A127BBY4</accession>
<keyword evidence="1" id="KW-0472">Membrane</keyword>
<reference evidence="3 5" key="3">
    <citation type="submission" date="2023-03" db="EMBL/GenBank/DDBJ databases">
        <title>Speciation in Pyrococcus: adaptation to high temperature as a mechanism.</title>
        <authorList>
            <person name="Gu J."/>
        </authorList>
    </citation>
    <scope>NUCLEOTIDE SEQUENCE [LARGE SCALE GENOMIC DNA]</scope>
    <source>
        <strain evidence="3 5">LMOA34</strain>
    </source>
</reference>
<dbReference type="AlphaFoldDB" id="A0A127BBY4"/>
<keyword evidence="5" id="KW-1185">Reference proteome</keyword>
<proteinExistence type="predicted"/>